<dbReference type="GO" id="GO:0006260">
    <property type="term" value="P:DNA replication"/>
    <property type="evidence" value="ECO:0007669"/>
    <property type="project" value="UniProtKB-UniRule"/>
</dbReference>
<evidence type="ECO:0000256" key="4">
    <source>
        <dbReference type="ARBA" id="ARBA00022490"/>
    </source>
</evidence>
<dbReference type="SUPFAM" id="SSF52540">
    <property type="entry name" value="P-loop containing nucleoside triphosphate hydrolases"/>
    <property type="match status" value="1"/>
</dbReference>
<reference evidence="12" key="1">
    <citation type="journal article" date="2020" name="J. ISSAAS">
        <title>Lactobacilli and other gastrointestinal microbiota of Peromyscus leucopus, reservoir host for agents of Lyme disease and other zoonoses in North America.</title>
        <authorList>
            <person name="Milovic A."/>
            <person name="Bassam K."/>
            <person name="Shao H."/>
            <person name="Chatzistamou I."/>
            <person name="Tufts D.M."/>
            <person name="Diuk-Wasser M."/>
            <person name="Barbour A.G."/>
        </authorList>
    </citation>
    <scope>NUCLEOTIDE SEQUENCE</scope>
    <source>
        <strain evidence="12">LL71</strain>
    </source>
</reference>
<evidence type="ECO:0000259" key="11">
    <source>
        <dbReference type="Pfam" id="PF02463"/>
    </source>
</evidence>
<keyword evidence="5 9" id="KW-0235">DNA replication</keyword>
<dbReference type="PROSITE" id="PS00618">
    <property type="entry name" value="RECF_2"/>
    <property type="match status" value="1"/>
</dbReference>
<dbReference type="GO" id="GO:0009432">
    <property type="term" value="P:SOS response"/>
    <property type="evidence" value="ECO:0007669"/>
    <property type="project" value="UniProtKB-UniRule"/>
</dbReference>
<keyword evidence="7 9" id="KW-0067">ATP-binding</keyword>
<keyword evidence="9 10" id="KW-0227">DNA damage</keyword>
<evidence type="ECO:0000256" key="9">
    <source>
        <dbReference type="HAMAP-Rule" id="MF_00365"/>
    </source>
</evidence>
<sequence>MTLNDIDILNFKNIASARIEFSPGVNCLLGMNGMGKSNLLEAIHFLSMARPMSPLPDNALIRHGEDLLLVKGTFSSDAGASDSIACGITRGKGKSLKRNGKEYRRISEHIGRFPIVTVTPGDSSIVSGPGEERRKLMDMVISQANPDYLAQLIRYTRALESRNRMLRAGVRDALLFESVESGMEEAAASIHEARQAWVALLAPKVEECYARLAGKDENVAIVYSSQLKGKTLKELLAERRQKDIVLGFTSAGVHRDDIEASLSGYSLRRLGSQGQVKTFTVALRLAIFNYLKEASGITPLLLLDDIFDKLDADRVEKIMHEVTSSDTFGQIFITDTNRKHLDDIIAGMQGPRTLMHVENGHFETISQ</sequence>
<dbReference type="AlphaFoldDB" id="A0A6G8F3W7"/>
<evidence type="ECO:0000256" key="6">
    <source>
        <dbReference type="ARBA" id="ARBA00022741"/>
    </source>
</evidence>
<dbReference type="GO" id="GO:0005737">
    <property type="term" value="C:cytoplasm"/>
    <property type="evidence" value="ECO:0007669"/>
    <property type="project" value="UniProtKB-SubCell"/>
</dbReference>
<evidence type="ECO:0000256" key="7">
    <source>
        <dbReference type="ARBA" id="ARBA00022840"/>
    </source>
</evidence>
<comment type="similarity">
    <text evidence="2 9 10">Belongs to the RecF family.</text>
</comment>
<dbReference type="InterPro" id="IPR018078">
    <property type="entry name" value="DNA-binding_RecF_CS"/>
</dbReference>
<dbReference type="HAMAP" id="MF_00365">
    <property type="entry name" value="RecF"/>
    <property type="match status" value="1"/>
</dbReference>
<evidence type="ECO:0000313" key="12">
    <source>
        <dbReference type="EMBL" id="QIM10852.1"/>
    </source>
</evidence>
<dbReference type="Pfam" id="PF02463">
    <property type="entry name" value="SMC_N"/>
    <property type="match status" value="1"/>
</dbReference>
<name>A0A6G8F3W7_9BACT</name>
<dbReference type="GO" id="GO:0006302">
    <property type="term" value="P:double-strand break repair"/>
    <property type="evidence" value="ECO:0007669"/>
    <property type="project" value="TreeGrafter"/>
</dbReference>
<dbReference type="InterPro" id="IPR027417">
    <property type="entry name" value="P-loop_NTPase"/>
</dbReference>
<dbReference type="GO" id="GO:0005524">
    <property type="term" value="F:ATP binding"/>
    <property type="evidence" value="ECO:0007669"/>
    <property type="project" value="UniProtKB-UniRule"/>
</dbReference>
<dbReference type="PANTHER" id="PTHR32182:SF0">
    <property type="entry name" value="DNA REPLICATION AND REPAIR PROTEIN RECF"/>
    <property type="match status" value="1"/>
</dbReference>
<dbReference type="GO" id="GO:0000731">
    <property type="term" value="P:DNA synthesis involved in DNA repair"/>
    <property type="evidence" value="ECO:0007669"/>
    <property type="project" value="TreeGrafter"/>
</dbReference>
<organism evidence="12">
    <name type="scientific">uncultured Muribaculaceae bacterium</name>
    <dbReference type="NCBI Taxonomy" id="2301481"/>
    <lineage>
        <taxon>Bacteria</taxon>
        <taxon>Pseudomonadati</taxon>
        <taxon>Bacteroidota</taxon>
        <taxon>Bacteroidia</taxon>
        <taxon>Bacteroidales</taxon>
        <taxon>Muribaculaceae</taxon>
        <taxon>environmental samples</taxon>
    </lineage>
</organism>
<keyword evidence="8 9" id="KW-0238">DNA-binding</keyword>
<keyword evidence="9 10" id="KW-0234">DNA repair</keyword>
<dbReference type="InterPro" id="IPR003395">
    <property type="entry name" value="RecF/RecN/SMC_N"/>
</dbReference>
<dbReference type="GO" id="GO:0003697">
    <property type="term" value="F:single-stranded DNA binding"/>
    <property type="evidence" value="ECO:0007669"/>
    <property type="project" value="UniProtKB-UniRule"/>
</dbReference>
<keyword evidence="9 10" id="KW-0742">SOS response</keyword>
<gene>
    <name evidence="9 12" type="primary">recF</name>
    <name evidence="12" type="ORF">Muribac1_0610</name>
</gene>
<dbReference type="EMBL" id="MT002444">
    <property type="protein sequence ID" value="QIM10852.1"/>
    <property type="molecule type" value="Genomic_DNA"/>
</dbReference>
<feature type="domain" description="RecF/RecN/SMC N-terminal" evidence="11">
    <location>
        <begin position="3"/>
        <end position="342"/>
    </location>
</feature>
<evidence type="ECO:0000256" key="8">
    <source>
        <dbReference type="ARBA" id="ARBA00023125"/>
    </source>
</evidence>
<evidence type="ECO:0000256" key="3">
    <source>
        <dbReference type="ARBA" id="ARBA00020170"/>
    </source>
</evidence>
<dbReference type="NCBIfam" id="TIGR00611">
    <property type="entry name" value="recf"/>
    <property type="match status" value="1"/>
</dbReference>
<comment type="function">
    <text evidence="9 10">The RecF protein is involved in DNA metabolism; it is required for DNA replication and normal SOS inducibility. RecF binds preferentially to single-stranded, linear DNA. It also seems to bind ATP.</text>
</comment>
<proteinExistence type="inferred from homology"/>
<keyword evidence="4 9" id="KW-0963">Cytoplasm</keyword>
<keyword evidence="6 9" id="KW-0547">Nucleotide-binding</keyword>
<evidence type="ECO:0000256" key="5">
    <source>
        <dbReference type="ARBA" id="ARBA00022705"/>
    </source>
</evidence>
<evidence type="ECO:0000256" key="10">
    <source>
        <dbReference type="RuleBase" id="RU000578"/>
    </source>
</evidence>
<dbReference type="InterPro" id="IPR042174">
    <property type="entry name" value="RecF_2"/>
</dbReference>
<dbReference type="PANTHER" id="PTHR32182">
    <property type="entry name" value="DNA REPLICATION AND REPAIR PROTEIN RECF"/>
    <property type="match status" value="1"/>
</dbReference>
<feature type="binding site" evidence="9">
    <location>
        <begin position="30"/>
        <end position="37"/>
    </location>
    <ligand>
        <name>ATP</name>
        <dbReference type="ChEBI" id="CHEBI:30616"/>
    </ligand>
</feature>
<dbReference type="InterPro" id="IPR001238">
    <property type="entry name" value="DNA-binding_RecF"/>
</dbReference>
<protein>
    <recommendedName>
        <fullName evidence="3 9">DNA replication and repair protein RecF</fullName>
    </recommendedName>
</protein>
<comment type="subcellular location">
    <subcellularLocation>
        <location evidence="1 9 10">Cytoplasm</location>
    </subcellularLocation>
</comment>
<accession>A0A6G8F3W7</accession>
<evidence type="ECO:0000256" key="1">
    <source>
        <dbReference type="ARBA" id="ARBA00004496"/>
    </source>
</evidence>
<evidence type="ECO:0000256" key="2">
    <source>
        <dbReference type="ARBA" id="ARBA00008016"/>
    </source>
</evidence>
<dbReference type="Gene3D" id="3.40.50.300">
    <property type="entry name" value="P-loop containing nucleotide triphosphate hydrolases"/>
    <property type="match status" value="1"/>
</dbReference>
<dbReference type="Gene3D" id="1.20.1050.90">
    <property type="entry name" value="RecF/RecN/SMC, N-terminal domain"/>
    <property type="match status" value="1"/>
</dbReference>